<dbReference type="InterPro" id="IPR036097">
    <property type="entry name" value="HisK_dim/P_sf"/>
</dbReference>
<dbReference type="SMART" id="SM00387">
    <property type="entry name" value="HATPase_c"/>
    <property type="match status" value="1"/>
</dbReference>
<feature type="transmembrane region" description="Helical" evidence="7">
    <location>
        <begin position="236"/>
        <end position="255"/>
    </location>
</feature>
<dbReference type="InterPro" id="IPR036890">
    <property type="entry name" value="HATPase_C_sf"/>
</dbReference>
<feature type="domain" description="Histidine kinase" evidence="8">
    <location>
        <begin position="402"/>
        <end position="613"/>
    </location>
</feature>
<evidence type="ECO:0000256" key="6">
    <source>
        <dbReference type="ARBA" id="ARBA00023012"/>
    </source>
</evidence>
<evidence type="ECO:0000256" key="4">
    <source>
        <dbReference type="ARBA" id="ARBA00022679"/>
    </source>
</evidence>
<dbReference type="PANTHER" id="PTHR43711:SF31">
    <property type="entry name" value="HISTIDINE KINASE"/>
    <property type="match status" value="1"/>
</dbReference>
<feature type="non-terminal residue" evidence="9">
    <location>
        <position position="660"/>
    </location>
</feature>
<evidence type="ECO:0000256" key="2">
    <source>
        <dbReference type="ARBA" id="ARBA00012438"/>
    </source>
</evidence>
<dbReference type="EMBL" id="ARXX01000074">
    <property type="protein sequence ID" value="MBF5058081.1"/>
    <property type="molecule type" value="Genomic_DNA"/>
</dbReference>
<feature type="transmembrane region" description="Helical" evidence="7">
    <location>
        <begin position="267"/>
        <end position="287"/>
    </location>
</feature>
<dbReference type="Pfam" id="PF07695">
    <property type="entry name" value="7TMR-DISM_7TM"/>
    <property type="match status" value="1"/>
</dbReference>
<dbReference type="SUPFAM" id="SSF55874">
    <property type="entry name" value="ATPase domain of HSP90 chaperone/DNA topoisomerase II/histidine kinase"/>
    <property type="match status" value="1"/>
</dbReference>
<dbReference type="InterPro" id="IPR005467">
    <property type="entry name" value="His_kinase_dom"/>
</dbReference>
<dbReference type="Proteomes" id="UP000662703">
    <property type="component" value="Unassembled WGS sequence"/>
</dbReference>
<reference evidence="9 10" key="1">
    <citation type="submission" date="2012-09" db="EMBL/GenBank/DDBJ databases">
        <title>Genome Sequence of alkane-degrading Bacterium Alcanivorax sp. 521-1.</title>
        <authorList>
            <person name="Lai Q."/>
            <person name="Shao Z."/>
        </authorList>
    </citation>
    <scope>NUCLEOTIDE SEQUENCE [LARGE SCALE GENOMIC DNA]</scope>
    <source>
        <strain evidence="9 10">521-1</strain>
    </source>
</reference>
<dbReference type="PROSITE" id="PS50109">
    <property type="entry name" value="HIS_KIN"/>
    <property type="match status" value="1"/>
</dbReference>
<dbReference type="Pfam" id="PF00512">
    <property type="entry name" value="HisKA"/>
    <property type="match status" value="1"/>
</dbReference>
<accession>A0ABS0AVB1</accession>
<keyword evidence="5 9" id="KW-0418">Kinase</keyword>
<dbReference type="Gene3D" id="1.10.287.130">
    <property type="match status" value="1"/>
</dbReference>
<evidence type="ECO:0000256" key="1">
    <source>
        <dbReference type="ARBA" id="ARBA00000085"/>
    </source>
</evidence>
<dbReference type="SUPFAM" id="SSF47384">
    <property type="entry name" value="Homodimeric domain of signal transducing histidine kinase"/>
    <property type="match status" value="1"/>
</dbReference>
<dbReference type="CDD" id="cd00075">
    <property type="entry name" value="HATPase"/>
    <property type="match status" value="1"/>
</dbReference>
<dbReference type="Gene3D" id="3.30.565.10">
    <property type="entry name" value="Histidine kinase-like ATPase, C-terminal domain"/>
    <property type="match status" value="1"/>
</dbReference>
<gene>
    <name evidence="9" type="ORF">Y5W_03375</name>
</gene>
<dbReference type="InterPro" id="IPR050736">
    <property type="entry name" value="Sensor_HK_Regulatory"/>
</dbReference>
<keyword evidence="7" id="KW-0472">Membrane</keyword>
<dbReference type="GO" id="GO:0016301">
    <property type="term" value="F:kinase activity"/>
    <property type="evidence" value="ECO:0007669"/>
    <property type="project" value="UniProtKB-KW"/>
</dbReference>
<feature type="transmembrane region" description="Helical" evidence="7">
    <location>
        <begin position="173"/>
        <end position="195"/>
    </location>
</feature>
<dbReference type="PANTHER" id="PTHR43711">
    <property type="entry name" value="TWO-COMPONENT HISTIDINE KINASE"/>
    <property type="match status" value="1"/>
</dbReference>
<dbReference type="InterPro" id="IPR003661">
    <property type="entry name" value="HisK_dim/P_dom"/>
</dbReference>
<keyword evidence="7" id="KW-0812">Transmembrane</keyword>
<dbReference type="InterPro" id="IPR011623">
    <property type="entry name" value="7TMR_DISM_rcpt_extracell_dom1"/>
</dbReference>
<protein>
    <recommendedName>
        <fullName evidence="2">histidine kinase</fullName>
        <ecNumber evidence="2">2.7.13.3</ecNumber>
    </recommendedName>
</protein>
<feature type="transmembrane region" description="Helical" evidence="7">
    <location>
        <begin position="200"/>
        <end position="216"/>
    </location>
</feature>
<keyword evidence="6" id="KW-0902">Two-component regulatory system</keyword>
<keyword evidence="7" id="KW-1133">Transmembrane helix</keyword>
<dbReference type="Pfam" id="PF02518">
    <property type="entry name" value="HATPase_c"/>
    <property type="match status" value="1"/>
</dbReference>
<organism evidence="9 10">
    <name type="scientific">Alloalcanivorax profundimaris</name>
    <dbReference type="NCBI Taxonomy" id="2735259"/>
    <lineage>
        <taxon>Bacteria</taxon>
        <taxon>Pseudomonadati</taxon>
        <taxon>Pseudomonadota</taxon>
        <taxon>Gammaproteobacteria</taxon>
        <taxon>Oceanospirillales</taxon>
        <taxon>Alcanivoracaceae</taxon>
        <taxon>Alloalcanivorax</taxon>
    </lineage>
</organism>
<dbReference type="EC" id="2.7.13.3" evidence="2"/>
<dbReference type="CDD" id="cd00082">
    <property type="entry name" value="HisKA"/>
    <property type="match status" value="1"/>
</dbReference>
<evidence type="ECO:0000256" key="7">
    <source>
        <dbReference type="SAM" id="Phobius"/>
    </source>
</evidence>
<evidence type="ECO:0000313" key="9">
    <source>
        <dbReference type="EMBL" id="MBF5058081.1"/>
    </source>
</evidence>
<proteinExistence type="predicted"/>
<feature type="transmembrane region" description="Helical" evidence="7">
    <location>
        <begin position="361"/>
        <end position="379"/>
    </location>
</feature>
<evidence type="ECO:0000259" key="8">
    <source>
        <dbReference type="PROSITE" id="PS50109"/>
    </source>
</evidence>
<feature type="transmembrane region" description="Helical" evidence="7">
    <location>
        <begin position="293"/>
        <end position="311"/>
    </location>
</feature>
<dbReference type="InterPro" id="IPR003594">
    <property type="entry name" value="HATPase_dom"/>
</dbReference>
<evidence type="ECO:0000313" key="10">
    <source>
        <dbReference type="Proteomes" id="UP000662703"/>
    </source>
</evidence>
<comment type="catalytic activity">
    <reaction evidence="1">
        <text>ATP + protein L-histidine = ADP + protein N-phospho-L-histidine.</text>
        <dbReference type="EC" id="2.7.13.3"/>
    </reaction>
</comment>
<dbReference type="InterPro" id="IPR004358">
    <property type="entry name" value="Sig_transdc_His_kin-like_C"/>
</dbReference>
<keyword evidence="4" id="KW-0808">Transferase</keyword>
<keyword evidence="3" id="KW-0597">Phosphoprotein</keyword>
<name>A0ABS0AVB1_9GAMM</name>
<comment type="caution">
    <text evidence="9">The sequence shown here is derived from an EMBL/GenBank/DDBJ whole genome shotgun (WGS) entry which is preliminary data.</text>
</comment>
<evidence type="ECO:0000256" key="3">
    <source>
        <dbReference type="ARBA" id="ARBA00022553"/>
    </source>
</evidence>
<dbReference type="PRINTS" id="PR00344">
    <property type="entry name" value="BCTRLSENSOR"/>
</dbReference>
<evidence type="ECO:0000256" key="5">
    <source>
        <dbReference type="ARBA" id="ARBA00022777"/>
    </source>
</evidence>
<sequence>MLLVGAANAAVPSLELQRQDVRYPLASLEHSSGFVAPPPGMALAEAPAVPPAGRAFGLAPDFNQHSRYWLYTRVVNRSEQRHWVLHVSNFGFRDPAVLLVDEQGQRRRLGFEPAGPGGEADINALGRAVALTLAPGEAWSLVVELSADHSTWHPYIALMSAAEYQGWSTGLNIAFLVAVGVILGLALLGVVCGVLTRERAFFWGALSALLMLAYYLEHSSLPALLWRGEYHRGGLFWLLMSSALLSQLAFAASFLRVREEGGAWFRAFLGAGLVTLAVWALSGLVPFEARVRLYAFNYLVLALVILGSGVAKVRAEGYYYVIYLLGWFPLVLSILQVAVVIHGSAAPGPVLTASYKMVAVLYIQILHMFLHAVALILRVRALREEKLRAEFLSRSKSRFIAQSSHDLSQPLHAMSLFLEHLRPHVRDAEGRRLFQRLRATHRRMSGAFQSIMDLGRLEAGAVTPAPRAVPLAGLLRRLEREYRPLAEAKGLHLRVRAPVLTVHSDPELLERMLRNLIGNAIKYTDGGGVLVSARPRGERVRIQVWDTGRGIGDDARERVFDIYQRSEPAGGEAGTGIGLSIVRHLADLLGHPLSLRSVPGRGSCFGISLARLPVAPARATVAGQGDGRPRVVLVMAPGAARDALAARLAGWGCRVVTASS</sequence>
<feature type="transmembrane region" description="Helical" evidence="7">
    <location>
        <begin position="318"/>
        <end position="341"/>
    </location>
</feature>
<keyword evidence="10" id="KW-1185">Reference proteome</keyword>
<dbReference type="SMART" id="SM00388">
    <property type="entry name" value="HisKA"/>
    <property type="match status" value="1"/>
</dbReference>